<dbReference type="STRING" id="526218.Sterm_1973"/>
<organism evidence="2 3">
    <name type="scientific">Sebaldella termitidis (strain ATCC 33386 / NCTC 11300)</name>
    <dbReference type="NCBI Taxonomy" id="526218"/>
    <lineage>
        <taxon>Bacteria</taxon>
        <taxon>Fusobacteriati</taxon>
        <taxon>Fusobacteriota</taxon>
        <taxon>Fusobacteriia</taxon>
        <taxon>Fusobacteriales</taxon>
        <taxon>Leptotrichiaceae</taxon>
        <taxon>Sebaldella</taxon>
    </lineage>
</organism>
<name>D1AJE0_SEBTE</name>
<dbReference type="KEGG" id="str:Sterm_1973"/>
<dbReference type="HOGENOM" id="CLU_2095162_0_0_0"/>
<dbReference type="RefSeq" id="WP_012861422.1">
    <property type="nucleotide sequence ID" value="NC_013517.1"/>
</dbReference>
<feature type="transmembrane region" description="Helical" evidence="1">
    <location>
        <begin position="20"/>
        <end position="37"/>
    </location>
</feature>
<keyword evidence="1" id="KW-0812">Transmembrane</keyword>
<dbReference type="EMBL" id="CP001739">
    <property type="protein sequence ID" value="ACZ08828.1"/>
    <property type="molecule type" value="Genomic_DNA"/>
</dbReference>
<feature type="transmembrane region" description="Helical" evidence="1">
    <location>
        <begin position="89"/>
        <end position="115"/>
    </location>
</feature>
<protein>
    <submittedName>
        <fullName evidence="2">Uncharacterized protein</fullName>
    </submittedName>
</protein>
<keyword evidence="1" id="KW-0472">Membrane</keyword>
<keyword evidence="3" id="KW-1185">Reference proteome</keyword>
<evidence type="ECO:0000313" key="3">
    <source>
        <dbReference type="Proteomes" id="UP000000845"/>
    </source>
</evidence>
<accession>D1AJE0</accession>
<evidence type="ECO:0000256" key="1">
    <source>
        <dbReference type="SAM" id="Phobius"/>
    </source>
</evidence>
<dbReference type="AlphaFoldDB" id="D1AJE0"/>
<keyword evidence="1" id="KW-1133">Transmembrane helix</keyword>
<reference evidence="2 3" key="2">
    <citation type="journal article" date="2010" name="Stand. Genomic Sci.">
        <title>Complete genome sequence of Sebaldella termitidis type strain (NCTC 11300).</title>
        <authorList>
            <person name="Harmon-Smith M."/>
            <person name="Celia L."/>
            <person name="Chertkov O."/>
            <person name="Lapidus A."/>
            <person name="Copeland A."/>
            <person name="Glavina Del Rio T."/>
            <person name="Nolan M."/>
            <person name="Lucas S."/>
            <person name="Tice H."/>
            <person name="Cheng J.F."/>
            <person name="Han C."/>
            <person name="Detter J.C."/>
            <person name="Bruce D."/>
            <person name="Goodwin L."/>
            <person name="Pitluck S."/>
            <person name="Pati A."/>
            <person name="Liolios K."/>
            <person name="Ivanova N."/>
            <person name="Mavromatis K."/>
            <person name="Mikhailova N."/>
            <person name="Chen A."/>
            <person name="Palaniappan K."/>
            <person name="Land M."/>
            <person name="Hauser L."/>
            <person name="Chang Y.J."/>
            <person name="Jeffries C.D."/>
            <person name="Brettin T."/>
            <person name="Goker M."/>
            <person name="Beck B."/>
            <person name="Bristow J."/>
            <person name="Eisen J.A."/>
            <person name="Markowitz V."/>
            <person name="Hugenholtz P."/>
            <person name="Kyrpides N.C."/>
            <person name="Klenk H.P."/>
            <person name="Chen F."/>
        </authorList>
    </citation>
    <scope>NUCLEOTIDE SEQUENCE [LARGE SCALE GENOMIC DNA]</scope>
    <source>
        <strain evidence="3">ATCC 33386 / NCTC 11300</strain>
    </source>
</reference>
<feature type="transmembrane region" description="Helical" evidence="1">
    <location>
        <begin position="49"/>
        <end position="69"/>
    </location>
</feature>
<evidence type="ECO:0000313" key="2">
    <source>
        <dbReference type="EMBL" id="ACZ08828.1"/>
    </source>
</evidence>
<dbReference type="Proteomes" id="UP000000845">
    <property type="component" value="Chromosome"/>
</dbReference>
<sequence>MNDKNRVMAGAKRKAVRNIIFGIIYNIILFMIIKLVLESNSESYESVLMILIFSAVLFVMSLVFFLMWFWEKMGNFYVILKEDRIPKALLLGISSALMLIPGLNVISVICALIFLI</sequence>
<gene>
    <name evidence="2" type="ordered locus">Sterm_1973</name>
</gene>
<proteinExistence type="predicted"/>
<reference evidence="3" key="1">
    <citation type="submission" date="2009-09" db="EMBL/GenBank/DDBJ databases">
        <title>The complete chromosome of Sebaldella termitidis ATCC 33386.</title>
        <authorList>
            <consortium name="US DOE Joint Genome Institute (JGI-PGF)"/>
            <person name="Lucas S."/>
            <person name="Copeland A."/>
            <person name="Lapidus A."/>
            <person name="Glavina del Rio T."/>
            <person name="Dalin E."/>
            <person name="Tice H."/>
            <person name="Bruce D."/>
            <person name="Goodwin L."/>
            <person name="Pitluck S."/>
            <person name="Kyrpides N."/>
            <person name="Mavromatis K."/>
            <person name="Ivanova N."/>
            <person name="Mikhailova N."/>
            <person name="Sims D."/>
            <person name="Meincke L."/>
            <person name="Brettin T."/>
            <person name="Detter J.C."/>
            <person name="Han C."/>
            <person name="Larimer F."/>
            <person name="Land M."/>
            <person name="Hauser L."/>
            <person name="Markowitz V."/>
            <person name="Cheng J.F."/>
            <person name="Hugenholtz P."/>
            <person name="Woyke T."/>
            <person name="Wu D."/>
            <person name="Eisen J.A."/>
        </authorList>
    </citation>
    <scope>NUCLEOTIDE SEQUENCE [LARGE SCALE GENOMIC DNA]</scope>
    <source>
        <strain evidence="3">ATCC 33386 / NCTC 11300</strain>
    </source>
</reference>